<evidence type="ECO:0000313" key="2">
    <source>
        <dbReference type="EMBL" id="MBW8192827.1"/>
    </source>
</evidence>
<protein>
    <submittedName>
        <fullName evidence="2">Histidine phosphatase family protein</fullName>
    </submittedName>
</protein>
<keyword evidence="1" id="KW-0732">Signal</keyword>
<evidence type="ECO:0000313" key="3">
    <source>
        <dbReference type="Proteomes" id="UP001166251"/>
    </source>
</evidence>
<gene>
    <name evidence="2" type="ORF">K0504_17450</name>
</gene>
<dbReference type="RefSeq" id="WP_220105446.1">
    <property type="nucleotide sequence ID" value="NZ_JAHZSS010000029.1"/>
</dbReference>
<dbReference type="SMART" id="SM00855">
    <property type="entry name" value="PGAM"/>
    <property type="match status" value="1"/>
</dbReference>
<dbReference type="EMBL" id="JAHZSS010000029">
    <property type="protein sequence ID" value="MBW8192827.1"/>
    <property type="molecule type" value="Genomic_DNA"/>
</dbReference>
<accession>A0ABS7EKE0</accession>
<dbReference type="InterPro" id="IPR013078">
    <property type="entry name" value="His_Pase_superF_clade-1"/>
</dbReference>
<proteinExistence type="predicted"/>
<evidence type="ECO:0000256" key="1">
    <source>
        <dbReference type="SAM" id="SignalP"/>
    </source>
</evidence>
<organism evidence="2 3">
    <name type="scientific">Neiella holothuriorum</name>
    <dbReference type="NCBI Taxonomy" id="2870530"/>
    <lineage>
        <taxon>Bacteria</taxon>
        <taxon>Pseudomonadati</taxon>
        <taxon>Pseudomonadota</taxon>
        <taxon>Gammaproteobacteria</taxon>
        <taxon>Alteromonadales</taxon>
        <taxon>Echinimonadaceae</taxon>
        <taxon>Neiella</taxon>
    </lineage>
</organism>
<reference evidence="2" key="1">
    <citation type="submission" date="2021-07" db="EMBL/GenBank/DDBJ databases">
        <title>Neiella marina sp. nov., isolated from the intestinal content of sea cucumber Apostichopus japonicus.</title>
        <authorList>
            <person name="Bai X."/>
        </authorList>
    </citation>
    <scope>NUCLEOTIDE SEQUENCE</scope>
    <source>
        <strain evidence="2">126</strain>
    </source>
</reference>
<dbReference type="SUPFAM" id="SSF53254">
    <property type="entry name" value="Phosphoglycerate mutase-like"/>
    <property type="match status" value="1"/>
</dbReference>
<sequence length="178" mass="20066">MNRNFRWNLISLTFLCSLLCFPLQAELQPYTIYLVRHAEKVDNPQSGKDPDLTDCGQQRASYFATWLQKTATKYLTIYSTDYRRTRHTAAASAGLFNTAIESYNPRDLAGFAQQLKRQGEDALVVGHSNTTPELAALLASQPVPAIEHHEFDRILVVQISDDGAELTSLRMDFVCQPI</sequence>
<comment type="caution">
    <text evidence="2">The sequence shown here is derived from an EMBL/GenBank/DDBJ whole genome shotgun (WGS) entry which is preliminary data.</text>
</comment>
<dbReference type="InterPro" id="IPR029033">
    <property type="entry name" value="His_PPase_superfam"/>
</dbReference>
<keyword evidence="3" id="KW-1185">Reference proteome</keyword>
<dbReference type="CDD" id="cd07067">
    <property type="entry name" value="HP_PGM_like"/>
    <property type="match status" value="1"/>
</dbReference>
<name>A0ABS7EKE0_9GAMM</name>
<dbReference type="Gene3D" id="3.40.50.1240">
    <property type="entry name" value="Phosphoglycerate mutase-like"/>
    <property type="match status" value="1"/>
</dbReference>
<dbReference type="Pfam" id="PF00300">
    <property type="entry name" value="His_Phos_1"/>
    <property type="match status" value="1"/>
</dbReference>
<dbReference type="Proteomes" id="UP001166251">
    <property type="component" value="Unassembled WGS sequence"/>
</dbReference>
<feature type="signal peptide" evidence="1">
    <location>
        <begin position="1"/>
        <end position="25"/>
    </location>
</feature>
<feature type="chain" id="PRO_5046977337" evidence="1">
    <location>
        <begin position="26"/>
        <end position="178"/>
    </location>
</feature>